<dbReference type="AlphaFoldDB" id="A0A1Y6LBG3"/>
<evidence type="ECO:0000313" key="3">
    <source>
        <dbReference type="EMBL" id="SMY19871.1"/>
    </source>
</evidence>
<evidence type="ECO:0000256" key="1">
    <source>
        <dbReference type="SAM" id="Coils"/>
    </source>
</evidence>
<feature type="coiled-coil region" evidence="1">
    <location>
        <begin position="220"/>
        <end position="254"/>
    </location>
</feature>
<protein>
    <submittedName>
        <fullName evidence="3">Uncharacterized protein</fullName>
    </submittedName>
</protein>
<feature type="coiled-coil region" evidence="1">
    <location>
        <begin position="122"/>
        <end position="163"/>
    </location>
</feature>
<proteinExistence type="predicted"/>
<reference evidence="3 4" key="1">
    <citation type="submission" date="2016-10" db="EMBL/GenBank/DDBJ databases">
        <authorList>
            <person name="Varghese N."/>
        </authorList>
    </citation>
    <scope>NUCLEOTIDE SEQUENCE [LARGE SCALE GENOMIC DNA]</scope>
</reference>
<gene>
    <name evidence="3" type="ORF">ZT1A5_G1306</name>
</gene>
<feature type="region of interest" description="Disordered" evidence="2">
    <location>
        <begin position="276"/>
        <end position="309"/>
    </location>
</feature>
<keyword evidence="1" id="KW-0175">Coiled coil</keyword>
<evidence type="ECO:0000256" key="2">
    <source>
        <dbReference type="SAM" id="MobiDB-lite"/>
    </source>
</evidence>
<organism evidence="3 4">
    <name type="scientific">Zymoseptoria tritici ST99CH_1A5</name>
    <dbReference type="NCBI Taxonomy" id="1276529"/>
    <lineage>
        <taxon>Eukaryota</taxon>
        <taxon>Fungi</taxon>
        <taxon>Dikarya</taxon>
        <taxon>Ascomycota</taxon>
        <taxon>Pezizomycotina</taxon>
        <taxon>Dothideomycetes</taxon>
        <taxon>Dothideomycetidae</taxon>
        <taxon>Mycosphaerellales</taxon>
        <taxon>Mycosphaerellaceae</taxon>
        <taxon>Zymoseptoria</taxon>
    </lineage>
</organism>
<sequence>MARLWTSLKAKVSTIRKPRARSPLTSQTAPDHLRVNDARSACETTETSRELLGPDEHDIEAIDSAKARRRSQLIDELEADRDRLQEDSYLFGSVAHRPSNIHRSGGMYLVRGEESDSKKSFAEALQRENKALRNDLRLQQQTINQRNAEIERLQVQNSEIKAEVFLQQVASNQQGVALEQHQIATEQMNAELRAAHGQIRTLTRQLSFAGATNVVTRNETMSLLRQAKNRERLLEEANEELLQTNRRSAELQRSNAHLRTEFEEIYSQHVLFMSHFEQIEEDESQESKDATPEQAPSSEAIPPLDTTAS</sequence>
<dbReference type="EMBL" id="LT882676">
    <property type="protein sequence ID" value="SMY19871.1"/>
    <property type="molecule type" value="Genomic_DNA"/>
</dbReference>
<evidence type="ECO:0000313" key="4">
    <source>
        <dbReference type="Proteomes" id="UP000215453"/>
    </source>
</evidence>
<accession>A0A1Y6LBG3</accession>
<name>A0A1Y6LBG3_ZYMTR</name>
<dbReference type="Proteomes" id="UP000215453">
    <property type="component" value="Chromosome 1"/>
</dbReference>